<proteinExistence type="predicted"/>
<dbReference type="PANTHER" id="PTHR46233:SF3">
    <property type="entry name" value="HYDROXYACYLGLUTATHIONE HYDROLASE GLOC"/>
    <property type="match status" value="1"/>
</dbReference>
<evidence type="ECO:0000256" key="1">
    <source>
        <dbReference type="ARBA" id="ARBA00001947"/>
    </source>
</evidence>
<keyword evidence="4" id="KW-0862">Zinc</keyword>
<dbReference type="AlphaFoldDB" id="A0A2N6SMI2"/>
<dbReference type="GO" id="GO:0046872">
    <property type="term" value="F:metal ion binding"/>
    <property type="evidence" value="ECO:0007669"/>
    <property type="project" value="UniProtKB-KW"/>
</dbReference>
<organism evidence="6 7">
    <name type="scientific">Dolosicoccus paucivorans</name>
    <dbReference type="NCBI Taxonomy" id="84521"/>
    <lineage>
        <taxon>Bacteria</taxon>
        <taxon>Bacillati</taxon>
        <taxon>Bacillota</taxon>
        <taxon>Bacilli</taxon>
        <taxon>Lactobacillales</taxon>
        <taxon>Aerococcaceae</taxon>
        <taxon>Dolosicoccus</taxon>
    </lineage>
</organism>
<comment type="cofactor">
    <cofactor evidence="1">
        <name>Zn(2+)</name>
        <dbReference type="ChEBI" id="CHEBI:29105"/>
    </cofactor>
</comment>
<dbReference type="SUPFAM" id="SSF56281">
    <property type="entry name" value="Metallo-hydrolase/oxidoreductase"/>
    <property type="match status" value="1"/>
</dbReference>
<evidence type="ECO:0000313" key="6">
    <source>
        <dbReference type="EMBL" id="PMC58278.1"/>
    </source>
</evidence>
<dbReference type="Pfam" id="PF00753">
    <property type="entry name" value="Lactamase_B"/>
    <property type="match status" value="1"/>
</dbReference>
<sequence>MLNVAHQTVGLGQENTYVVYNDEKNALIFDPGAQAEDLIRWIDQNEWKPQAILITHTHYDHIGAVDALRDHYGIEVYVSDIEKDHLNDPELNLSARHPQQVSARPAEHTWTESGQQTVGDFSFRIEFIPGHSSGHVVYFFDEEGFAINGDVVFNGSIGRTDLGGGGYVPLIKGIAEHIVTLPGDYILYPGHGPQTTVAEEIKTNPFFEMFRRNEMHEVNPENKE</sequence>
<dbReference type="InterPro" id="IPR036866">
    <property type="entry name" value="RibonucZ/Hydroxyglut_hydro"/>
</dbReference>
<reference evidence="6 7" key="1">
    <citation type="submission" date="2017-09" db="EMBL/GenBank/DDBJ databases">
        <title>Bacterial strain isolated from the female urinary microbiota.</title>
        <authorList>
            <person name="Thomas-White K."/>
            <person name="Kumar N."/>
            <person name="Forster S."/>
            <person name="Putonti C."/>
            <person name="Lawley T."/>
            <person name="Wolfe A.J."/>
        </authorList>
    </citation>
    <scope>NUCLEOTIDE SEQUENCE [LARGE SCALE GENOMIC DNA]</scope>
    <source>
        <strain evidence="6 7">UMB0852</strain>
    </source>
</reference>
<dbReference type="Gene3D" id="3.60.15.10">
    <property type="entry name" value="Ribonuclease Z/Hydroxyacylglutathione hydrolase-like"/>
    <property type="match status" value="1"/>
</dbReference>
<keyword evidence="7" id="KW-1185">Reference proteome</keyword>
<dbReference type="STRING" id="84521.SAMN04487994_10296"/>
<dbReference type="InterPro" id="IPR051453">
    <property type="entry name" value="MBL_Glyoxalase_II"/>
</dbReference>
<dbReference type="PANTHER" id="PTHR46233">
    <property type="entry name" value="HYDROXYACYLGLUTATHIONE HYDROLASE GLOC"/>
    <property type="match status" value="1"/>
</dbReference>
<protein>
    <submittedName>
        <fullName evidence="6">MBL fold metallo-hydrolase</fullName>
    </submittedName>
</protein>
<gene>
    <name evidence="6" type="ORF">CJ205_05010</name>
</gene>
<evidence type="ECO:0000313" key="7">
    <source>
        <dbReference type="Proteomes" id="UP000235682"/>
    </source>
</evidence>
<accession>A0A2N6SMI2</accession>
<dbReference type="GO" id="GO:0016787">
    <property type="term" value="F:hydrolase activity"/>
    <property type="evidence" value="ECO:0007669"/>
    <property type="project" value="UniProtKB-KW"/>
</dbReference>
<evidence type="ECO:0000256" key="3">
    <source>
        <dbReference type="ARBA" id="ARBA00022801"/>
    </source>
</evidence>
<dbReference type="Proteomes" id="UP000235682">
    <property type="component" value="Unassembled WGS sequence"/>
</dbReference>
<comment type="caution">
    <text evidence="6">The sequence shown here is derived from an EMBL/GenBank/DDBJ whole genome shotgun (WGS) entry which is preliminary data.</text>
</comment>
<name>A0A2N6SMI2_9LACT</name>
<keyword evidence="2" id="KW-0479">Metal-binding</keyword>
<dbReference type="CDD" id="cd06262">
    <property type="entry name" value="metallo-hydrolase-like_MBL-fold"/>
    <property type="match status" value="1"/>
</dbReference>
<dbReference type="InterPro" id="IPR001279">
    <property type="entry name" value="Metallo-B-lactamas"/>
</dbReference>
<dbReference type="EMBL" id="PNHE01000018">
    <property type="protein sequence ID" value="PMC58278.1"/>
    <property type="molecule type" value="Genomic_DNA"/>
</dbReference>
<evidence type="ECO:0000256" key="4">
    <source>
        <dbReference type="ARBA" id="ARBA00022833"/>
    </source>
</evidence>
<dbReference type="OrthoDB" id="9802248at2"/>
<feature type="domain" description="Metallo-beta-lactamase" evidence="5">
    <location>
        <begin position="13"/>
        <end position="191"/>
    </location>
</feature>
<dbReference type="SMART" id="SM00849">
    <property type="entry name" value="Lactamase_B"/>
    <property type="match status" value="1"/>
</dbReference>
<dbReference type="RefSeq" id="WP_102227893.1">
    <property type="nucleotide sequence ID" value="NZ_PNFY01000023.1"/>
</dbReference>
<evidence type="ECO:0000259" key="5">
    <source>
        <dbReference type="SMART" id="SM00849"/>
    </source>
</evidence>
<evidence type="ECO:0000256" key="2">
    <source>
        <dbReference type="ARBA" id="ARBA00022723"/>
    </source>
</evidence>
<keyword evidence="3 6" id="KW-0378">Hydrolase</keyword>